<proteinExistence type="predicted"/>
<keyword evidence="3" id="KW-1185">Reference proteome</keyword>
<sequence>MFAHAVGMRLFESKKLNWFEDAYWNVIGYQLTHVPDSREVSLTRDPIRRFEDLELENLESVIIQENTHINNVLAILKLIQEKNKTVQAEDIAVIFLDDHSTIYGYIDRLALLITKNFGWEVNRAYETKAKIANSVYISNANNVKGLEFPFVLCLTDAILDSYRYRNILYTMLTRSFIQSYLLVQNDNHLQVFKAGLEEINKNRCIKTIEPTEDEKLEIKNTLLKIQEESTVSYKEFLEDIFLKLKIPKKCWKRFEQALVQAEVERFDKVKTEKFIKANKEFYCE</sequence>
<protein>
    <submittedName>
        <fullName evidence="2">UvrD-like helicase family protein</fullName>
    </submittedName>
</protein>
<dbReference type="Proteomes" id="UP000248790">
    <property type="component" value="Unassembled WGS sequence"/>
</dbReference>
<keyword evidence="2" id="KW-0547">Nucleotide-binding</keyword>
<evidence type="ECO:0000259" key="1">
    <source>
        <dbReference type="Pfam" id="PF13538"/>
    </source>
</evidence>
<reference evidence="2 3" key="1">
    <citation type="submission" date="2018-06" db="EMBL/GenBank/DDBJ databases">
        <title>Genomic Encyclopedia of Archaeal and Bacterial Type Strains, Phase II (KMG-II): from individual species to whole genera.</title>
        <authorList>
            <person name="Goeker M."/>
        </authorList>
    </citation>
    <scope>NUCLEOTIDE SEQUENCE [LARGE SCALE GENOMIC DNA]</scope>
    <source>
        <strain evidence="2 3">DSM 21851</strain>
    </source>
</reference>
<dbReference type="AlphaFoldDB" id="A0A327WJM4"/>
<dbReference type="GO" id="GO:0004386">
    <property type="term" value="F:helicase activity"/>
    <property type="evidence" value="ECO:0007669"/>
    <property type="project" value="UniProtKB-KW"/>
</dbReference>
<dbReference type="Pfam" id="PF13538">
    <property type="entry name" value="UvrD_C_2"/>
    <property type="match status" value="1"/>
</dbReference>
<keyword evidence="2" id="KW-0347">Helicase</keyword>
<gene>
    <name evidence="2" type="ORF">LX87_05501</name>
</gene>
<keyword evidence="2" id="KW-0378">Hydrolase</keyword>
<keyword evidence="2" id="KW-0067">ATP-binding</keyword>
<dbReference type="InterPro" id="IPR027417">
    <property type="entry name" value="P-loop_NTPase"/>
</dbReference>
<dbReference type="EMBL" id="QLMC01000014">
    <property type="protein sequence ID" value="RAJ90072.1"/>
    <property type="molecule type" value="Genomic_DNA"/>
</dbReference>
<dbReference type="RefSeq" id="WP_111631501.1">
    <property type="nucleotide sequence ID" value="NZ_QLMC01000014.1"/>
</dbReference>
<name>A0A327WJM4_LARAB</name>
<dbReference type="OrthoDB" id="9787585at2"/>
<feature type="domain" description="UvrD-like helicase C-terminal" evidence="1">
    <location>
        <begin position="135"/>
        <end position="181"/>
    </location>
</feature>
<dbReference type="InterPro" id="IPR027785">
    <property type="entry name" value="UvrD-like_helicase_C"/>
</dbReference>
<comment type="caution">
    <text evidence="2">The sequence shown here is derived from an EMBL/GenBank/DDBJ whole genome shotgun (WGS) entry which is preliminary data.</text>
</comment>
<evidence type="ECO:0000313" key="2">
    <source>
        <dbReference type="EMBL" id="RAJ90072.1"/>
    </source>
</evidence>
<organism evidence="2 3">
    <name type="scientific">Larkinella arboricola</name>
    <dbReference type="NCBI Taxonomy" id="643671"/>
    <lineage>
        <taxon>Bacteria</taxon>
        <taxon>Pseudomonadati</taxon>
        <taxon>Bacteroidota</taxon>
        <taxon>Cytophagia</taxon>
        <taxon>Cytophagales</taxon>
        <taxon>Spirosomataceae</taxon>
        <taxon>Larkinella</taxon>
    </lineage>
</organism>
<accession>A0A327WJM4</accession>
<dbReference type="Gene3D" id="3.40.50.300">
    <property type="entry name" value="P-loop containing nucleotide triphosphate hydrolases"/>
    <property type="match status" value="1"/>
</dbReference>
<evidence type="ECO:0000313" key="3">
    <source>
        <dbReference type="Proteomes" id="UP000248790"/>
    </source>
</evidence>